<dbReference type="SUPFAM" id="SSF48371">
    <property type="entry name" value="ARM repeat"/>
    <property type="match status" value="1"/>
</dbReference>
<dbReference type="OrthoDB" id="275783at2759"/>
<sequence>MKPKRKIIQDYGKLKREILNKLRVAKTVEEQLVQFSEVTRKFDEYPNPNLICNTLSFLAECFRTCDKNEIRYCLLKVFKETEKYIKQTDSAALDHTVKNIFYLLENRSNDTVARAIALRILGYLSILLTDRIDIQHGILQRLDSTFPIEANAAIFAADKLCAKSEKFSVILCDKLETKFQSNNLQMTFRIKLIRILRHMHWEISLAHKSRNICLQMLEQSSDGKTQSAILRTLTLLSWHALVDRSDQVELLTEYAINGSDECMRSSALVDLLNLAKKDSIFSISHALRLLNLVVSASEQIIKVKALRILTVLIKRGRLLADLLSQGSDQDLCIEALHYIQSCEDMIHHIIGEVSIVAAQFCAELVIETRRIVSHTNITIWAEWNTYIGELSSKIQSSILSTIVTLMQVADINTSDRDIHRKIIKKYLKFLFSMCLSDDTMALDVSRSIIGIIQEYVVTKNDDILVEVSKFILMVGKVRRSIIQTLMQDLIAVLKSDDLLQTPRSFTLLTKAALKAPPETSAEAESFQQAIIASIKNFGQSDGTTVYNNQWDIYLIGVDAGKSGCFSIMANIMQFFVTSVDVDASRYWLRALINIATAEKGIVMKVGIDQMFDLQPGKIDILDTVEDSIRRYAQGDEELNGFMALMDISHQRLFAKWFYLLRVEFFKTMKSLLEKLNLYMNPRIRRQKKDMIDIQEMLLRTAHMHDFVAHSFFDVDKKSLEILESYRIYCLILVYAIKSLLTGVELNKEHIDPSLIPLIPMIRHLSIDMNGVTSSLKSGEIDQQERLALYTRSIQILGEIEQHKLQSSSSDLALVVRDFARAMLKIPMNIPPYFFDRQQRTRIHWLDVPYFKGINKSILVQEKLVLKLEGIVQSGYDDVSKKLQSIEMIIFGSNIDFFEKSNPENSLLNNLKFSDAALNCKESTTKNTESLQTSVVVCSVEINNVNYFAASVIFPFPVGKDGCKFINVHTRIVDDQSVMWTIGPDLRIAAPSFNTIA</sequence>
<comment type="caution">
    <text evidence="3">The sequence shown here is derived from an EMBL/GenBank/DDBJ whole genome shotgun (WGS) entry which is preliminary data.</text>
</comment>
<dbReference type="PANTHER" id="PTHR13322">
    <property type="entry name" value="C1ORF73 PROTEIN"/>
    <property type="match status" value="1"/>
</dbReference>
<reference evidence="3" key="1">
    <citation type="submission" date="2021-06" db="EMBL/GenBank/DDBJ databases">
        <authorList>
            <person name="Kallberg Y."/>
            <person name="Tangrot J."/>
            <person name="Rosling A."/>
        </authorList>
    </citation>
    <scope>NUCLEOTIDE SEQUENCE</scope>
    <source>
        <strain evidence="3">FL966</strain>
    </source>
</reference>
<keyword evidence="4" id="KW-1185">Reference proteome</keyword>
<accession>A0A9N8VAD9</accession>
<dbReference type="PANTHER" id="PTHR13322:SF2">
    <property type="entry name" value="INTEGRATOR COMPLEX SUBUNIT 7"/>
    <property type="match status" value="1"/>
</dbReference>
<dbReference type="InterPro" id="IPR056516">
    <property type="entry name" value="INTS7_N"/>
</dbReference>
<dbReference type="Pfam" id="PF24436">
    <property type="entry name" value="INTS7_N"/>
    <property type="match status" value="1"/>
</dbReference>
<dbReference type="Proteomes" id="UP000789759">
    <property type="component" value="Unassembled WGS sequence"/>
</dbReference>
<dbReference type="GO" id="GO:0032039">
    <property type="term" value="C:integrator complex"/>
    <property type="evidence" value="ECO:0007669"/>
    <property type="project" value="InterPro"/>
</dbReference>
<evidence type="ECO:0000313" key="4">
    <source>
        <dbReference type="Proteomes" id="UP000789759"/>
    </source>
</evidence>
<name>A0A9N8VAD9_9GLOM</name>
<evidence type="ECO:0000256" key="1">
    <source>
        <dbReference type="ARBA" id="ARBA00008565"/>
    </source>
</evidence>
<dbReference type="AlphaFoldDB" id="A0A9N8VAD9"/>
<dbReference type="GO" id="GO:0034472">
    <property type="term" value="P:snRNA 3'-end processing"/>
    <property type="evidence" value="ECO:0007669"/>
    <property type="project" value="TreeGrafter"/>
</dbReference>
<comment type="similarity">
    <text evidence="1">Belongs to the Integrator subunit 7 family.</text>
</comment>
<dbReference type="InterPro" id="IPR033060">
    <property type="entry name" value="INTS7"/>
</dbReference>
<dbReference type="InterPro" id="IPR016024">
    <property type="entry name" value="ARM-type_fold"/>
</dbReference>
<protein>
    <submittedName>
        <fullName evidence="3">1022_t:CDS:1</fullName>
    </submittedName>
</protein>
<organism evidence="3 4">
    <name type="scientific">Cetraspora pellucida</name>
    <dbReference type="NCBI Taxonomy" id="1433469"/>
    <lineage>
        <taxon>Eukaryota</taxon>
        <taxon>Fungi</taxon>
        <taxon>Fungi incertae sedis</taxon>
        <taxon>Mucoromycota</taxon>
        <taxon>Glomeromycotina</taxon>
        <taxon>Glomeromycetes</taxon>
        <taxon>Diversisporales</taxon>
        <taxon>Gigasporaceae</taxon>
        <taxon>Cetraspora</taxon>
    </lineage>
</organism>
<evidence type="ECO:0000259" key="2">
    <source>
        <dbReference type="Pfam" id="PF24436"/>
    </source>
</evidence>
<proteinExistence type="inferred from homology"/>
<gene>
    <name evidence="3" type="ORF">CPELLU_LOCUS13</name>
</gene>
<evidence type="ECO:0000313" key="3">
    <source>
        <dbReference type="EMBL" id="CAG8448712.1"/>
    </source>
</evidence>
<dbReference type="EMBL" id="CAJVQA010000002">
    <property type="protein sequence ID" value="CAG8448712.1"/>
    <property type="molecule type" value="Genomic_DNA"/>
</dbReference>
<feature type="domain" description="Integrator complex subunit 7 N-terminal" evidence="2">
    <location>
        <begin position="25"/>
        <end position="560"/>
    </location>
</feature>